<dbReference type="InterPro" id="IPR007332">
    <property type="entry name" value="DUF411"/>
</dbReference>
<proteinExistence type="predicted"/>
<name>Q1YF46_AURMS</name>
<reference evidence="2 3" key="1">
    <citation type="journal article" date="2008" name="Appl. Environ. Microbiol.">
        <title>Genomic insights into Mn(II) oxidation by the marine alphaproteobacterium Aurantimonas sp. strain SI85-9A1.</title>
        <authorList>
            <person name="Dick G.J."/>
            <person name="Podell S."/>
            <person name="Johnson H.A."/>
            <person name="Rivera-Espinoza Y."/>
            <person name="Bernier-Latmani R."/>
            <person name="McCarthy J.K."/>
            <person name="Torpey J.W."/>
            <person name="Clement B.G."/>
            <person name="Gaasterland T."/>
            <person name="Tebo B.M."/>
        </authorList>
    </citation>
    <scope>NUCLEOTIDE SEQUENCE [LARGE SCALE GENOMIC DNA]</scope>
    <source>
        <strain evidence="2 3">SI85-9A1</strain>
    </source>
</reference>
<dbReference type="AlphaFoldDB" id="Q1YF46"/>
<dbReference type="Proteomes" id="UP000000321">
    <property type="component" value="Unassembled WGS sequence"/>
</dbReference>
<evidence type="ECO:0000256" key="1">
    <source>
        <dbReference type="SAM" id="SignalP"/>
    </source>
</evidence>
<evidence type="ECO:0000313" key="3">
    <source>
        <dbReference type="Proteomes" id="UP000000321"/>
    </source>
</evidence>
<sequence>MSGKDRRLMTKTILPLAVSAGLLVLGTLAAKADHADRHMSVWKSPTCGCCEAWTDIARAHGFDVTVTNTDELTPIKRAAKVPAAMEGCHTARIDGYVIEGHVPMDAIDRLLAERPALAGLSAPGMPMGSPGMGDDPDARYDVYGFGGKGGPSVYQAVGAR</sequence>
<dbReference type="HOGENOM" id="CLU_112034_0_1_5"/>
<protein>
    <recommendedName>
        <fullName evidence="4">CopG protein</fullName>
    </recommendedName>
</protein>
<dbReference type="BioCyc" id="AURANTIMONAS:SI859A1_03335-MONOMER"/>
<dbReference type="Pfam" id="PF04214">
    <property type="entry name" value="DUF411"/>
    <property type="match status" value="1"/>
</dbReference>
<keyword evidence="3" id="KW-1185">Reference proteome</keyword>
<evidence type="ECO:0008006" key="4">
    <source>
        <dbReference type="Google" id="ProtNLM"/>
    </source>
</evidence>
<accession>Q1YF46</accession>
<dbReference type="EMBL" id="AAPJ01000007">
    <property type="protein sequence ID" value="EAS48699.1"/>
    <property type="molecule type" value="Genomic_DNA"/>
</dbReference>
<feature type="signal peptide" evidence="1">
    <location>
        <begin position="1"/>
        <end position="32"/>
    </location>
</feature>
<feature type="chain" id="PRO_5004197610" description="CopG protein" evidence="1">
    <location>
        <begin position="33"/>
        <end position="160"/>
    </location>
</feature>
<organism evidence="2 3">
    <name type="scientific">Aurantimonas manganoxydans (strain ATCC BAA-1229 / DSM 21871 / SI85-9A1)</name>
    <dbReference type="NCBI Taxonomy" id="287752"/>
    <lineage>
        <taxon>Bacteria</taxon>
        <taxon>Pseudomonadati</taxon>
        <taxon>Pseudomonadota</taxon>
        <taxon>Alphaproteobacteria</taxon>
        <taxon>Hyphomicrobiales</taxon>
        <taxon>Aurantimonadaceae</taxon>
        <taxon>Aurantimonas</taxon>
    </lineage>
</organism>
<keyword evidence="1" id="KW-0732">Signal</keyword>
<gene>
    <name evidence="2" type="ORF">SI859A1_03335</name>
</gene>
<evidence type="ECO:0000313" key="2">
    <source>
        <dbReference type="EMBL" id="EAS48699.1"/>
    </source>
</evidence>
<comment type="caution">
    <text evidence="2">The sequence shown here is derived from an EMBL/GenBank/DDBJ whole genome shotgun (WGS) entry which is preliminary data.</text>
</comment>